<evidence type="ECO:0000313" key="2">
    <source>
        <dbReference type="Proteomes" id="UP000586918"/>
    </source>
</evidence>
<keyword evidence="2" id="KW-1185">Reference proteome</keyword>
<dbReference type="EMBL" id="JAAXKZ010000010">
    <property type="protein sequence ID" value="NMH90940.1"/>
    <property type="molecule type" value="Genomic_DNA"/>
</dbReference>
<dbReference type="AlphaFoldDB" id="A0A848DE87"/>
<dbReference type="InterPro" id="IPR054211">
    <property type="entry name" value="DUF6918"/>
</dbReference>
<evidence type="ECO:0000313" key="1">
    <source>
        <dbReference type="EMBL" id="NMH90940.1"/>
    </source>
</evidence>
<protein>
    <submittedName>
        <fullName evidence="1">Uncharacterized protein</fullName>
    </submittedName>
</protein>
<accession>A0A848DE87</accession>
<organism evidence="1 2">
    <name type="scientific">Pseudonocardia bannensis</name>
    <dbReference type="NCBI Taxonomy" id="630973"/>
    <lineage>
        <taxon>Bacteria</taxon>
        <taxon>Bacillati</taxon>
        <taxon>Actinomycetota</taxon>
        <taxon>Actinomycetes</taxon>
        <taxon>Pseudonocardiales</taxon>
        <taxon>Pseudonocardiaceae</taxon>
        <taxon>Pseudonocardia</taxon>
    </lineage>
</organism>
<proteinExistence type="predicted"/>
<comment type="caution">
    <text evidence="1">The sequence shown here is derived from an EMBL/GenBank/DDBJ whole genome shotgun (WGS) entry which is preliminary data.</text>
</comment>
<dbReference type="Proteomes" id="UP000586918">
    <property type="component" value="Unassembled WGS sequence"/>
</dbReference>
<reference evidence="1 2" key="1">
    <citation type="submission" date="2020-04" db="EMBL/GenBank/DDBJ databases">
        <authorList>
            <person name="Klaysubun C."/>
            <person name="Duangmal K."/>
            <person name="Lipun K."/>
        </authorList>
    </citation>
    <scope>NUCLEOTIDE SEQUENCE [LARGE SCALE GENOMIC DNA]</scope>
    <source>
        <strain evidence="1 2">DSM 45300</strain>
    </source>
</reference>
<sequence length="154" mass="16710">MRKDDHSVTLKASLLDSDRRDGVVDDLVELVDQEVADKSGVSGAVIKTGYAAVKKIKPGIIRSAIDSMLDEFVDALEPFWAEFQAQPAGDFGAFLAARPEQASEALLAVTDRRAERTSREAVKSVYSKLRANAQQNVIEALPRLGRVIEARAAA</sequence>
<dbReference type="Pfam" id="PF21893">
    <property type="entry name" value="DUF6918"/>
    <property type="match status" value="1"/>
</dbReference>
<name>A0A848DE87_9PSEU</name>
<gene>
    <name evidence="1" type="ORF">HF519_04930</name>
</gene>